<comment type="caution">
    <text evidence="2">The sequence shown here is derived from an EMBL/GenBank/DDBJ whole genome shotgun (WGS) entry which is preliminary data.</text>
</comment>
<reference evidence="2 3" key="1">
    <citation type="submission" date="2015-02" db="EMBL/GenBank/DDBJ databases">
        <title>Single-cell genomics of uncultivated deep-branching MTB reveals a conserved set of magnetosome genes.</title>
        <authorList>
            <person name="Kolinko S."/>
            <person name="Richter M."/>
            <person name="Glockner F.O."/>
            <person name="Brachmann A."/>
            <person name="Schuler D."/>
        </authorList>
    </citation>
    <scope>NUCLEOTIDE SEQUENCE [LARGE SCALE GENOMIC DNA]</scope>
    <source>
        <strain evidence="2">TM-1</strain>
    </source>
</reference>
<accession>A0A0F3GLS7</accession>
<protein>
    <submittedName>
        <fullName evidence="2">Secreted protein containing DUF1566</fullName>
    </submittedName>
</protein>
<evidence type="ECO:0000313" key="3">
    <source>
        <dbReference type="Proteomes" id="UP000033423"/>
    </source>
</evidence>
<sequence>MEVILMTMKDMKTRLLLMVTVAATLVCLQGTISSGALAETRHPFRNSHKNLSKITDLIKQYKLDDKLEEIEGESPNDIIEGKEKKKEGKKQQEEVMKQQEEVERGFGFLPPIAGVGTKQYRQTPFNRTFTTFVKSIEDPKSDKPYGIEVVDGRIIGIRKVIVNEGEHYAKELSVKFEKKYGTPSEKEFFTGEQGLKRWSRQVFIYNVIHKGKCYLFKVYFSEELNPNRTLIIISLVNIEQIYSEFEEKAKADYIKWKEDADKREQTLNEAIDCLDNNCYVLPASSDKASGKPYKTPENIVKHPAEDAKTSKRFKDNGDGSVTDTLTNLVWMIKNIDYYTSPNDKKKGRPPCGRTYIDDAIKCVKEFGYGWRLPTIQELYRLCRTDGSQTGLDAILQQSSGYGFCNGKVVDRVLQLASEGAEDVQSYFYWSSTPNANDTSSRWLVRLGGGSIYTLGKFGDYDVLPVSSYEAWEKSDMEAKTIKRFKDSGDGSITDKLTKLQWMKKADACGNVKYDEAVACVGKLGGGWRLPSESELDRICSTDGYQPGKPQSGSCNHSYKSRLPSKGFEDVQSCYYFENSKKIYGMSSVSVRRFGVGSGTDSVPGENDRCYVLPVRSIR</sequence>
<proteinExistence type="predicted"/>
<feature type="domain" description="Lcl C-terminal" evidence="1">
    <location>
        <begin position="491"/>
        <end position="615"/>
    </location>
</feature>
<keyword evidence="3" id="KW-1185">Reference proteome</keyword>
<dbReference type="InterPro" id="IPR011460">
    <property type="entry name" value="Lcl_C"/>
</dbReference>
<dbReference type="PATRIC" id="fig|29290.4.peg.6474"/>
<evidence type="ECO:0000259" key="1">
    <source>
        <dbReference type="Pfam" id="PF07603"/>
    </source>
</evidence>
<dbReference type="EMBL" id="LACI01002118">
    <property type="protein sequence ID" value="KJU82924.1"/>
    <property type="molecule type" value="Genomic_DNA"/>
</dbReference>
<name>A0A0F3GLS7_9BACT</name>
<gene>
    <name evidence="2" type="ORF">MBAV_004882</name>
</gene>
<evidence type="ECO:0000313" key="2">
    <source>
        <dbReference type="EMBL" id="KJU82924.1"/>
    </source>
</evidence>
<feature type="domain" description="Lcl C-terminal" evidence="1">
    <location>
        <begin position="320"/>
        <end position="465"/>
    </location>
</feature>
<organism evidence="2 3">
    <name type="scientific">Candidatus Magnetobacterium bavaricum</name>
    <dbReference type="NCBI Taxonomy" id="29290"/>
    <lineage>
        <taxon>Bacteria</taxon>
        <taxon>Pseudomonadati</taxon>
        <taxon>Nitrospirota</taxon>
        <taxon>Thermodesulfovibrionia</taxon>
        <taxon>Thermodesulfovibrionales</taxon>
        <taxon>Candidatus Magnetobacteriaceae</taxon>
        <taxon>Candidatus Magnetobacterium</taxon>
    </lineage>
</organism>
<dbReference type="Pfam" id="PF07603">
    <property type="entry name" value="Lcl_C"/>
    <property type="match status" value="2"/>
</dbReference>
<dbReference type="AlphaFoldDB" id="A0A0F3GLS7"/>
<dbReference type="Proteomes" id="UP000033423">
    <property type="component" value="Unassembled WGS sequence"/>
</dbReference>